<sequence length="195" mass="22415">MHNTLVRVHGMPPAEGQEYDHDESWVILLDVIHRCALCARRHEDSTVAHLLNDRPNHDRMMYKMTVLDTTDLDQIVAAYLDQVEQCPTILDAYVTRLFTFTISICYLDEPKFVSNVTRITETALEQSWKEFLLAGDLRLLGWRHFVDTVMNNLILVPACGGLEQKQATAVKIITNENLMDFLGYFVLYLLKLSSI</sequence>
<reference evidence="1" key="1">
    <citation type="submission" date="2021-01" db="EMBL/GenBank/DDBJ databases">
        <authorList>
            <person name="Kaushik A."/>
        </authorList>
    </citation>
    <scope>NUCLEOTIDE SEQUENCE</scope>
    <source>
        <strain evidence="1">AG6-10EEA</strain>
    </source>
</reference>
<proteinExistence type="predicted"/>
<accession>A0A8H2X711</accession>
<protein>
    <submittedName>
        <fullName evidence="1">Uncharacterized protein</fullName>
    </submittedName>
</protein>
<evidence type="ECO:0000313" key="2">
    <source>
        <dbReference type="Proteomes" id="UP000663853"/>
    </source>
</evidence>
<dbReference type="EMBL" id="CAJMXA010000151">
    <property type="protein sequence ID" value="CAE6418904.1"/>
    <property type="molecule type" value="Genomic_DNA"/>
</dbReference>
<organism evidence="1 2">
    <name type="scientific">Rhizoctonia solani</name>
    <dbReference type="NCBI Taxonomy" id="456999"/>
    <lineage>
        <taxon>Eukaryota</taxon>
        <taxon>Fungi</taxon>
        <taxon>Dikarya</taxon>
        <taxon>Basidiomycota</taxon>
        <taxon>Agaricomycotina</taxon>
        <taxon>Agaricomycetes</taxon>
        <taxon>Cantharellales</taxon>
        <taxon>Ceratobasidiaceae</taxon>
        <taxon>Rhizoctonia</taxon>
    </lineage>
</organism>
<dbReference type="AlphaFoldDB" id="A0A8H2X711"/>
<evidence type="ECO:0000313" key="1">
    <source>
        <dbReference type="EMBL" id="CAE6418904.1"/>
    </source>
</evidence>
<comment type="caution">
    <text evidence="1">The sequence shown here is derived from an EMBL/GenBank/DDBJ whole genome shotgun (WGS) entry which is preliminary data.</text>
</comment>
<gene>
    <name evidence="1" type="ORF">RDB_LOCUS9832</name>
</gene>
<name>A0A8H2X711_9AGAM</name>
<dbReference type="Proteomes" id="UP000663853">
    <property type="component" value="Unassembled WGS sequence"/>
</dbReference>